<name>A0A816QAN6_BRANA</name>
<evidence type="ECO:0000313" key="1">
    <source>
        <dbReference type="EMBL" id="CAF2057606.1"/>
    </source>
</evidence>
<protein>
    <submittedName>
        <fullName evidence="1">(rape) hypothetical protein</fullName>
    </submittedName>
</protein>
<accession>A0A816QAN6</accession>
<dbReference type="EMBL" id="HG994370">
    <property type="protein sequence ID" value="CAF2057606.1"/>
    <property type="molecule type" value="Genomic_DNA"/>
</dbReference>
<sequence length="73" mass="8722">MTMVLKYLFDYLSLLIIMFPQRELHHQAGPWFCFFEIWSTTHGYTTDQSRLVMTKRCSRTHELPLLVSNSRPT</sequence>
<gene>
    <name evidence="1" type="ORF">DARMORV10_C06P17620.1</name>
</gene>
<dbReference type="Proteomes" id="UP001295469">
    <property type="component" value="Chromosome C06"/>
</dbReference>
<organism evidence="1">
    <name type="scientific">Brassica napus</name>
    <name type="common">Rape</name>
    <dbReference type="NCBI Taxonomy" id="3708"/>
    <lineage>
        <taxon>Eukaryota</taxon>
        <taxon>Viridiplantae</taxon>
        <taxon>Streptophyta</taxon>
        <taxon>Embryophyta</taxon>
        <taxon>Tracheophyta</taxon>
        <taxon>Spermatophyta</taxon>
        <taxon>Magnoliopsida</taxon>
        <taxon>eudicotyledons</taxon>
        <taxon>Gunneridae</taxon>
        <taxon>Pentapetalae</taxon>
        <taxon>rosids</taxon>
        <taxon>malvids</taxon>
        <taxon>Brassicales</taxon>
        <taxon>Brassicaceae</taxon>
        <taxon>Brassiceae</taxon>
        <taxon>Brassica</taxon>
    </lineage>
</organism>
<dbReference type="AlphaFoldDB" id="A0A816QAN6"/>
<proteinExistence type="predicted"/>
<reference evidence="1" key="1">
    <citation type="submission" date="2021-01" db="EMBL/GenBank/DDBJ databases">
        <authorList>
            <consortium name="Genoscope - CEA"/>
            <person name="William W."/>
        </authorList>
    </citation>
    <scope>NUCLEOTIDE SEQUENCE</scope>
</reference>